<name>A0A1Y1RNC6_9MICC</name>
<dbReference type="EMBL" id="LXWF01000041">
    <property type="protein sequence ID" value="ORC16093.1"/>
    <property type="molecule type" value="Genomic_DNA"/>
</dbReference>
<dbReference type="InterPro" id="IPR006140">
    <property type="entry name" value="D-isomer_DH_NAD-bd"/>
</dbReference>
<dbReference type="SUPFAM" id="SSF52283">
    <property type="entry name" value="Formate/glycerate dehydrogenase catalytic domain-like"/>
    <property type="match status" value="1"/>
</dbReference>
<accession>A0A1Y1RNC6</accession>
<keyword evidence="5" id="KW-1185">Reference proteome</keyword>
<dbReference type="Pfam" id="PF02826">
    <property type="entry name" value="2-Hacid_dh_C"/>
    <property type="match status" value="1"/>
</dbReference>
<gene>
    <name evidence="4" type="ORF">A7979_05690</name>
</gene>
<dbReference type="Proteomes" id="UP000192359">
    <property type="component" value="Unassembled WGS sequence"/>
</dbReference>
<dbReference type="AlphaFoldDB" id="A0A1Y1RNC6"/>
<dbReference type="Gene3D" id="3.40.50.720">
    <property type="entry name" value="NAD(P)-binding Rossmann-like Domain"/>
    <property type="match status" value="2"/>
</dbReference>
<dbReference type="CDD" id="cd12160">
    <property type="entry name" value="2-Hacid_dh_3"/>
    <property type="match status" value="1"/>
</dbReference>
<reference evidence="4 5" key="1">
    <citation type="submission" date="2016-05" db="EMBL/GenBank/DDBJ databases">
        <title>Draft genome sequence of a porcine commensal Rothia nasimurium.</title>
        <authorList>
            <person name="Gaiser R.A."/>
            <person name="Van Baarlen P."/>
            <person name="Wells J.M."/>
        </authorList>
    </citation>
    <scope>NUCLEOTIDE SEQUENCE [LARGE SCALE GENOMIC DNA]</scope>
    <source>
        <strain evidence="4 5">PT-32</strain>
    </source>
</reference>
<evidence type="ECO:0000256" key="2">
    <source>
        <dbReference type="ARBA" id="ARBA00023027"/>
    </source>
</evidence>
<comment type="caution">
    <text evidence="4">The sequence shown here is derived from an EMBL/GenBank/DDBJ whole genome shotgun (WGS) entry which is preliminary data.</text>
</comment>
<keyword evidence="2" id="KW-0520">NAD</keyword>
<proteinExistence type="predicted"/>
<organism evidence="4 5">
    <name type="scientific">Rothia nasimurium</name>
    <dbReference type="NCBI Taxonomy" id="85336"/>
    <lineage>
        <taxon>Bacteria</taxon>
        <taxon>Bacillati</taxon>
        <taxon>Actinomycetota</taxon>
        <taxon>Actinomycetes</taxon>
        <taxon>Micrococcales</taxon>
        <taxon>Micrococcaceae</taxon>
        <taxon>Rothia</taxon>
    </lineage>
</organism>
<evidence type="ECO:0000313" key="5">
    <source>
        <dbReference type="Proteomes" id="UP000192359"/>
    </source>
</evidence>
<dbReference type="RefSeq" id="WP_083092704.1">
    <property type="nucleotide sequence ID" value="NZ_LXWF01000041.1"/>
</dbReference>
<dbReference type="GO" id="GO:0016491">
    <property type="term" value="F:oxidoreductase activity"/>
    <property type="evidence" value="ECO:0007669"/>
    <property type="project" value="UniProtKB-KW"/>
</dbReference>
<evidence type="ECO:0000313" key="4">
    <source>
        <dbReference type="EMBL" id="ORC16093.1"/>
    </source>
</evidence>
<dbReference type="PANTHER" id="PTHR43333">
    <property type="entry name" value="2-HACID_DH_C DOMAIN-CONTAINING PROTEIN"/>
    <property type="match status" value="1"/>
</dbReference>
<dbReference type="SUPFAM" id="SSF51735">
    <property type="entry name" value="NAD(P)-binding Rossmann-fold domains"/>
    <property type="match status" value="1"/>
</dbReference>
<evidence type="ECO:0000256" key="1">
    <source>
        <dbReference type="ARBA" id="ARBA00023002"/>
    </source>
</evidence>
<dbReference type="GO" id="GO:0051287">
    <property type="term" value="F:NAD binding"/>
    <property type="evidence" value="ECO:0007669"/>
    <property type="project" value="InterPro"/>
</dbReference>
<protein>
    <submittedName>
        <fullName evidence="4">Phosphoglycerate dehydrogenase</fullName>
    </submittedName>
</protein>
<evidence type="ECO:0000259" key="3">
    <source>
        <dbReference type="Pfam" id="PF02826"/>
    </source>
</evidence>
<dbReference type="OrthoDB" id="4324715at2"/>
<keyword evidence="1" id="KW-0560">Oxidoreductase</keyword>
<dbReference type="InterPro" id="IPR036291">
    <property type="entry name" value="NAD(P)-bd_dom_sf"/>
</dbReference>
<feature type="domain" description="D-isomer specific 2-hydroxyacid dehydrogenase NAD-binding" evidence="3">
    <location>
        <begin position="103"/>
        <end position="286"/>
    </location>
</feature>
<sequence>MKILLPTSITLDQSALGAEPNDELVSYDPAVNIAPEHHDADVLVAWGNTNDQLKDAATHLEQVELVQALLAGPDQARAAGFRPEAVIASGSGLHSKTVAEHTLALALNFVRFLPTLAEHQAQKNWATELGGPQELHPADQVTTLLGAKITIWGFGSIGQATARLFDAFGAEVTGIARSAGERAGFPVVATDDIDSVLETTDILIMILPNSEETKNSLNAARLVKLPQRAYVINVGRGPTVNEADLIEALNSGSIAGAAIDVVVDEPLPSSDPLWDAKNIIITPHSAGGRPVEPEALIKQNLQALRDARAGKDANWRNKMN</sequence>
<dbReference type="PANTHER" id="PTHR43333:SF1">
    <property type="entry name" value="D-ISOMER SPECIFIC 2-HYDROXYACID DEHYDROGENASE NAD-BINDING DOMAIN-CONTAINING PROTEIN"/>
    <property type="match status" value="1"/>
</dbReference>